<reference evidence="2" key="1">
    <citation type="submission" date="2021-03" db="EMBL/GenBank/DDBJ databases">
        <title>Revisited historic fungal species revealed as producer of novel bioactive compounds through whole genome sequencing and comparative genomics.</title>
        <authorList>
            <person name="Vignolle G.A."/>
            <person name="Hochenegger N."/>
            <person name="Mach R.L."/>
            <person name="Mach-Aigner A.R."/>
            <person name="Javad Rahimi M."/>
            <person name="Salim K.A."/>
            <person name="Chan C.M."/>
            <person name="Lim L.B.L."/>
            <person name="Cai F."/>
            <person name="Druzhinina I.S."/>
            <person name="U'Ren J.M."/>
            <person name="Derntl C."/>
        </authorList>
    </citation>
    <scope>NUCLEOTIDE SEQUENCE</scope>
    <source>
        <strain evidence="2">TUCIM 5799</strain>
    </source>
</reference>
<gene>
    <name evidence="2" type="ORF">JX265_006702</name>
</gene>
<dbReference type="Proteomes" id="UP000829685">
    <property type="component" value="Unassembled WGS sequence"/>
</dbReference>
<protein>
    <submittedName>
        <fullName evidence="2">Uncharacterized protein</fullName>
    </submittedName>
</protein>
<evidence type="ECO:0000313" key="2">
    <source>
        <dbReference type="EMBL" id="KAI1869612.1"/>
    </source>
</evidence>
<name>A0A9Q0ALV6_9PEZI</name>
<sequence length="307" mass="35116">MAEAGGECYIRIVVTGWLCTNYGGFRGSTRRDRARDKTFIATSSDVLQITHRRLTEEEDSRQPRRNLRAAAQSCGRHRLRLWRQEFPNETVTPYQSLRAESYILRRTPGDQLRFCTPELLRKRRKPTRGLHASNHGMKGARPPRAHVLIDAESQEGLDGVETVDIYNAQRRRVRDPFIQKLFIARLRPLSQGSPVYTSIARRLSKLVTDDAGMDKSAKEEAAKASPAARADASTQTDEVDGHRLGYAQFCWYGTINNKDRIDSMWSFKNIHGGTHHWVGRQETKDSGYKPFILVICILVMLKIFSWL</sequence>
<comment type="caution">
    <text evidence="2">The sequence shown here is derived from an EMBL/GenBank/DDBJ whole genome shotgun (WGS) entry which is preliminary data.</text>
</comment>
<feature type="region of interest" description="Disordered" evidence="1">
    <location>
        <begin position="217"/>
        <end position="236"/>
    </location>
</feature>
<proteinExistence type="predicted"/>
<dbReference type="EMBL" id="JAFIMR010000015">
    <property type="protein sequence ID" value="KAI1869612.1"/>
    <property type="molecule type" value="Genomic_DNA"/>
</dbReference>
<dbReference type="AlphaFoldDB" id="A0A9Q0ALV6"/>
<evidence type="ECO:0000313" key="3">
    <source>
        <dbReference type="Proteomes" id="UP000829685"/>
    </source>
</evidence>
<accession>A0A9Q0ALV6</accession>
<keyword evidence="3" id="KW-1185">Reference proteome</keyword>
<evidence type="ECO:0000256" key="1">
    <source>
        <dbReference type="SAM" id="MobiDB-lite"/>
    </source>
</evidence>
<organism evidence="2 3">
    <name type="scientific">Neoarthrinium moseri</name>
    <dbReference type="NCBI Taxonomy" id="1658444"/>
    <lineage>
        <taxon>Eukaryota</taxon>
        <taxon>Fungi</taxon>
        <taxon>Dikarya</taxon>
        <taxon>Ascomycota</taxon>
        <taxon>Pezizomycotina</taxon>
        <taxon>Sordariomycetes</taxon>
        <taxon>Xylariomycetidae</taxon>
        <taxon>Amphisphaeriales</taxon>
        <taxon>Apiosporaceae</taxon>
        <taxon>Neoarthrinium</taxon>
    </lineage>
</organism>
<feature type="compositionally biased region" description="Low complexity" evidence="1">
    <location>
        <begin position="223"/>
        <end position="233"/>
    </location>
</feature>